<sequence length="35" mass="4009">MKWDKEVVLALIDLAETVVLVVKEISLAKIDKERL</sequence>
<reference evidence="1" key="1">
    <citation type="submission" date="2019-11" db="EMBL/GenBank/DDBJ databases">
        <authorList>
            <person name="Feng L."/>
        </authorList>
    </citation>
    <scope>NUCLEOTIDE SEQUENCE</scope>
    <source>
        <strain evidence="1">AhadrusLFYP4</strain>
    </source>
</reference>
<dbReference type="AlphaFoldDB" id="A0A6N2VY98"/>
<gene>
    <name evidence="1" type="ORF">AHLFYP4_02741</name>
</gene>
<proteinExistence type="predicted"/>
<organism evidence="1">
    <name type="scientific">Anaerostipes hadrus</name>
    <dbReference type="NCBI Taxonomy" id="649756"/>
    <lineage>
        <taxon>Bacteria</taxon>
        <taxon>Bacillati</taxon>
        <taxon>Bacillota</taxon>
        <taxon>Clostridia</taxon>
        <taxon>Lachnospirales</taxon>
        <taxon>Lachnospiraceae</taxon>
        <taxon>Anaerostipes</taxon>
    </lineage>
</organism>
<dbReference type="EMBL" id="CACRSX010000063">
    <property type="protein sequence ID" value="VYT34920.1"/>
    <property type="molecule type" value="Genomic_DNA"/>
</dbReference>
<accession>A0A6N2VY98</accession>
<evidence type="ECO:0000313" key="1">
    <source>
        <dbReference type="EMBL" id="VYT34920.1"/>
    </source>
</evidence>
<name>A0A6N2VY98_ANAHA</name>
<protein>
    <submittedName>
        <fullName evidence="1">Uncharacterized protein</fullName>
    </submittedName>
</protein>